<dbReference type="GO" id="GO:0006826">
    <property type="term" value="P:iron ion transport"/>
    <property type="evidence" value="ECO:0007669"/>
    <property type="project" value="UniProtKB-KW"/>
</dbReference>
<accession>A0A7X0NHA4</accession>
<gene>
    <name evidence="17" type="ORF">HNQ55_001799</name>
</gene>
<comment type="similarity">
    <text evidence="11 13">Belongs to the TonB-dependent receptor family.</text>
</comment>
<keyword evidence="18" id="KW-1185">Reference proteome</keyword>
<comment type="caution">
    <text evidence="17">The sequence shown here is derived from an EMBL/GenBank/DDBJ whole genome shotgun (WGS) entry which is preliminary data.</text>
</comment>
<keyword evidence="10 11" id="KW-0998">Cell outer membrane</keyword>
<dbReference type="InterPro" id="IPR012910">
    <property type="entry name" value="Plug_dom"/>
</dbReference>
<evidence type="ECO:0000256" key="9">
    <source>
        <dbReference type="ARBA" id="ARBA00023136"/>
    </source>
</evidence>
<evidence type="ECO:0000256" key="4">
    <source>
        <dbReference type="ARBA" id="ARBA00022496"/>
    </source>
</evidence>
<comment type="subcellular location">
    <subcellularLocation>
        <location evidence="1 11">Cell outer membrane</location>
        <topology evidence="1 11">Multi-pass membrane protein</topology>
    </subcellularLocation>
</comment>
<feature type="signal peptide" evidence="14">
    <location>
        <begin position="1"/>
        <end position="27"/>
    </location>
</feature>
<evidence type="ECO:0000256" key="6">
    <source>
        <dbReference type="ARBA" id="ARBA00023004"/>
    </source>
</evidence>
<evidence type="ECO:0000256" key="2">
    <source>
        <dbReference type="ARBA" id="ARBA00022448"/>
    </source>
</evidence>
<evidence type="ECO:0000256" key="12">
    <source>
        <dbReference type="PROSITE-ProRule" id="PRU10143"/>
    </source>
</evidence>
<feature type="short sequence motif" description="TonB box" evidence="12">
    <location>
        <begin position="39"/>
        <end position="45"/>
    </location>
</feature>
<keyword evidence="4" id="KW-0410">Iron transport</keyword>
<sequence>MKLFGKNILVLSIQAALLTSLSSFAYAEDAGEEAKGLETITVTAQKRIQTVKEVPATVTAISSDNIKDYLGAGENIRALAGRVPSLQIESSNGRQSPRFYIRGLGNTDFDVNANQPVSLVLDEVALENSVLKGIPLFDIERVEVLNGPQGTLFGRNTPAGIVKVETVAPDFNNDGYTRFGFGNRGTMFAEGAINAELSDTVAARISVKHQERDAWVTNPVRNEEVGGYEELAYRLQFLFDNGSGTKALFKIHGFDQDGDMAQIFYGNALKLGSEGLREGFDEAVMYHDSPGGFNMEHNGASLKIDHEFDEVTLTSVTAYDAVKSWSYADIDGANTDFSGVPNQLGKQLWFNVASGDGLSDHYQFTQELRISGELNNLYYQTGLYFFKEDYTVDNKDLDTNGETTNFYQIDQVTTSSAIFGQIEYKTSKQFAITAGLRYTQDDKELDIRNGGSSTILFEIDKDDSYVNWDLSARYIFNDDWTGFARVGNASRGPVTIGRFGFPSEADTETLTSYEIGLKSDLFDGNARWNVTAYTYDIEDHQLTATGGEANTNSLINADNTFGAGVETSLEAIITDNFRVNMNLSYNKTEIQDKTLKTERCSSTPICTTSDPIANTVPGPFGDVTTVYINGNPLPRAPEWLANINLNYEIPVETGLIVLQTDWNYRSDSNIFLYESTEFVAEARWIGGIRIAYQNDSGFELAVVGRNVTDKVVVDGAVDFLNLSAFVNEPSYWGVEALFEF</sequence>
<dbReference type="RefSeq" id="WP_184424083.1">
    <property type="nucleotide sequence ID" value="NZ_AP027362.1"/>
</dbReference>
<evidence type="ECO:0000259" key="16">
    <source>
        <dbReference type="Pfam" id="PF07715"/>
    </source>
</evidence>
<dbReference type="Pfam" id="PF07715">
    <property type="entry name" value="Plug"/>
    <property type="match status" value="1"/>
</dbReference>
<evidence type="ECO:0000256" key="3">
    <source>
        <dbReference type="ARBA" id="ARBA00022452"/>
    </source>
</evidence>
<keyword evidence="17" id="KW-0675">Receptor</keyword>
<evidence type="ECO:0000256" key="1">
    <source>
        <dbReference type="ARBA" id="ARBA00004571"/>
    </source>
</evidence>
<name>A0A7X0NHA4_9GAMM</name>
<dbReference type="EMBL" id="JACHHU010000012">
    <property type="protein sequence ID" value="MBB6543291.1"/>
    <property type="molecule type" value="Genomic_DNA"/>
</dbReference>
<evidence type="ECO:0000256" key="10">
    <source>
        <dbReference type="ARBA" id="ARBA00023237"/>
    </source>
</evidence>
<dbReference type="Proteomes" id="UP000537141">
    <property type="component" value="Unassembled WGS sequence"/>
</dbReference>
<dbReference type="InterPro" id="IPR000531">
    <property type="entry name" value="Beta-barrel_TonB"/>
</dbReference>
<dbReference type="Gene3D" id="2.40.170.20">
    <property type="entry name" value="TonB-dependent receptor, beta-barrel domain"/>
    <property type="match status" value="1"/>
</dbReference>
<dbReference type="AlphaFoldDB" id="A0A7X0NHA4"/>
<reference evidence="17 18" key="1">
    <citation type="submission" date="2020-08" db="EMBL/GenBank/DDBJ databases">
        <title>Genomic Encyclopedia of Type Strains, Phase IV (KMG-IV): sequencing the most valuable type-strain genomes for metagenomic binning, comparative biology and taxonomic classification.</title>
        <authorList>
            <person name="Goeker M."/>
        </authorList>
    </citation>
    <scope>NUCLEOTIDE SEQUENCE [LARGE SCALE GENOMIC DNA]</scope>
    <source>
        <strain evidence="17 18">DSM 26287</strain>
    </source>
</reference>
<keyword evidence="2 11" id="KW-0813">Transport</keyword>
<feature type="domain" description="TonB-dependent receptor-like beta-barrel" evidence="15">
    <location>
        <begin position="281"/>
        <end position="706"/>
    </location>
</feature>
<dbReference type="SUPFAM" id="SSF56935">
    <property type="entry name" value="Porins"/>
    <property type="match status" value="1"/>
</dbReference>
<feature type="chain" id="PRO_5031188797" evidence="14">
    <location>
        <begin position="28"/>
        <end position="740"/>
    </location>
</feature>
<evidence type="ECO:0000256" key="11">
    <source>
        <dbReference type="PROSITE-ProRule" id="PRU01360"/>
    </source>
</evidence>
<keyword evidence="9 11" id="KW-0472">Membrane</keyword>
<dbReference type="InterPro" id="IPR036942">
    <property type="entry name" value="Beta-barrel_TonB_sf"/>
</dbReference>
<dbReference type="PROSITE" id="PS52016">
    <property type="entry name" value="TONB_DEPENDENT_REC_3"/>
    <property type="match status" value="1"/>
</dbReference>
<evidence type="ECO:0000313" key="18">
    <source>
        <dbReference type="Proteomes" id="UP000537141"/>
    </source>
</evidence>
<keyword evidence="6" id="KW-0408">Iron</keyword>
<keyword evidence="8 12" id="KW-0798">TonB box</keyword>
<evidence type="ECO:0000256" key="13">
    <source>
        <dbReference type="RuleBase" id="RU003357"/>
    </source>
</evidence>
<dbReference type="PANTHER" id="PTHR32552">
    <property type="entry name" value="FERRICHROME IRON RECEPTOR-RELATED"/>
    <property type="match status" value="1"/>
</dbReference>
<dbReference type="InterPro" id="IPR010916">
    <property type="entry name" value="TonB_box_CS"/>
</dbReference>
<keyword evidence="14" id="KW-0732">Signal</keyword>
<keyword evidence="3 11" id="KW-1134">Transmembrane beta strand</keyword>
<organism evidence="17 18">
    <name type="scientific">Thalassotalea piscium</name>
    <dbReference type="NCBI Taxonomy" id="1230533"/>
    <lineage>
        <taxon>Bacteria</taxon>
        <taxon>Pseudomonadati</taxon>
        <taxon>Pseudomonadota</taxon>
        <taxon>Gammaproteobacteria</taxon>
        <taxon>Alteromonadales</taxon>
        <taxon>Colwelliaceae</taxon>
        <taxon>Thalassotalea</taxon>
    </lineage>
</organism>
<evidence type="ECO:0000256" key="5">
    <source>
        <dbReference type="ARBA" id="ARBA00022692"/>
    </source>
</evidence>
<proteinExistence type="inferred from homology"/>
<protein>
    <submittedName>
        <fullName evidence="17">Iron complex outermembrane receptor protein</fullName>
    </submittedName>
</protein>
<evidence type="ECO:0000259" key="15">
    <source>
        <dbReference type="Pfam" id="PF00593"/>
    </source>
</evidence>
<dbReference type="InterPro" id="IPR039426">
    <property type="entry name" value="TonB-dep_rcpt-like"/>
</dbReference>
<evidence type="ECO:0000256" key="7">
    <source>
        <dbReference type="ARBA" id="ARBA00023065"/>
    </source>
</evidence>
<evidence type="ECO:0000313" key="17">
    <source>
        <dbReference type="EMBL" id="MBB6543291.1"/>
    </source>
</evidence>
<evidence type="ECO:0000256" key="8">
    <source>
        <dbReference type="ARBA" id="ARBA00023077"/>
    </source>
</evidence>
<dbReference type="PANTHER" id="PTHR32552:SF81">
    <property type="entry name" value="TONB-DEPENDENT OUTER MEMBRANE RECEPTOR"/>
    <property type="match status" value="1"/>
</dbReference>
<keyword evidence="5 11" id="KW-0812">Transmembrane</keyword>
<dbReference type="PROSITE" id="PS00430">
    <property type="entry name" value="TONB_DEPENDENT_REC_1"/>
    <property type="match status" value="1"/>
</dbReference>
<feature type="domain" description="TonB-dependent receptor plug" evidence="16">
    <location>
        <begin position="51"/>
        <end position="161"/>
    </location>
</feature>
<keyword evidence="7" id="KW-0406">Ion transport</keyword>
<dbReference type="Pfam" id="PF00593">
    <property type="entry name" value="TonB_dep_Rec_b-barrel"/>
    <property type="match status" value="1"/>
</dbReference>
<evidence type="ECO:0000256" key="14">
    <source>
        <dbReference type="SAM" id="SignalP"/>
    </source>
</evidence>
<dbReference type="GO" id="GO:0009279">
    <property type="term" value="C:cell outer membrane"/>
    <property type="evidence" value="ECO:0007669"/>
    <property type="project" value="UniProtKB-SubCell"/>
</dbReference>